<sequence>MRRRTPLREYLELRRLKNHDLLPENMLYETDIPTAFCFRRICSIGKTHRRASHEQISLTEALDHLLNYLNVRGSHLRLENFAFMSKEFFRGLVLAMFRGEGDPSAQIVAADLFHVNCRTIYQSLKKFLPIKEEEEAKGGGDSIGTILLALENMLDEAAFPLLVVISSANLDGLICSVLWALVNLLKSTKLLLSDNRFSSLTCLNWVHRLMLVEYIVETLDLQLRSLSRLTHLLARKAQTVNLYMLEDLDFDCLFPIFTILSNVCGISNMAPGYESRLLGHFERFAEFLHHLLVYVSSERFQEALVLKFVASTVLPVCQQYSQALLNFPHIVTPTLLSDFSEYLRLLEKAAFPSQESMAVIACYTAALRLFSALSNTFISKQLPDFQLSCLDVVVITACSLRKRLDWSMFGEDILNEHMGMLREGLAELSRHSSQVSCSCPLTACIIWYIGWTASYNSTYFLMALIFKGCRVSSIH</sequence>
<dbReference type="WBParaSite" id="MCU_001038-RA">
    <property type="protein sequence ID" value="MCU_001038-RA"/>
    <property type="gene ID" value="MCU_001038"/>
</dbReference>
<protein>
    <submittedName>
        <fullName evidence="1">Non-specific serine/threonine protein kinase</fullName>
    </submittedName>
</protein>
<evidence type="ECO:0000313" key="1">
    <source>
        <dbReference type="WBParaSite" id="MCU_001038-RA"/>
    </source>
</evidence>
<proteinExistence type="predicted"/>
<accession>A0A5K3EJG1</accession>
<organism evidence="1">
    <name type="scientific">Mesocestoides corti</name>
    <name type="common">Flatworm</name>
    <dbReference type="NCBI Taxonomy" id="53468"/>
    <lineage>
        <taxon>Eukaryota</taxon>
        <taxon>Metazoa</taxon>
        <taxon>Spiralia</taxon>
        <taxon>Lophotrochozoa</taxon>
        <taxon>Platyhelminthes</taxon>
        <taxon>Cestoda</taxon>
        <taxon>Eucestoda</taxon>
        <taxon>Cyclophyllidea</taxon>
        <taxon>Mesocestoididae</taxon>
        <taxon>Mesocestoides</taxon>
    </lineage>
</organism>
<dbReference type="AlphaFoldDB" id="A0A5K3EJG1"/>
<name>A0A5K3EJG1_MESCO</name>
<reference evidence="1" key="1">
    <citation type="submission" date="2019-11" db="UniProtKB">
        <authorList>
            <consortium name="WormBaseParasite"/>
        </authorList>
    </citation>
    <scope>IDENTIFICATION</scope>
</reference>